<evidence type="ECO:0000259" key="6">
    <source>
        <dbReference type="PROSITE" id="PS50209"/>
    </source>
</evidence>
<comment type="subcellular location">
    <subcellularLocation>
        <location evidence="1">Cytoplasm</location>
        <location evidence="1">Cytosol</location>
    </subcellularLocation>
</comment>
<keyword evidence="2" id="KW-0963">Cytoplasm</keyword>
<proteinExistence type="predicted"/>
<dbReference type="Gene3D" id="1.10.533.10">
    <property type="entry name" value="Death Domain, Fas"/>
    <property type="match status" value="1"/>
</dbReference>
<feature type="domain" description="CARD" evidence="6">
    <location>
        <begin position="27"/>
        <end position="118"/>
    </location>
</feature>
<dbReference type="Proteomes" id="UP000472265">
    <property type="component" value="Chromosome 17"/>
</dbReference>
<dbReference type="GO" id="GO:0045087">
    <property type="term" value="P:innate immune response"/>
    <property type="evidence" value="ECO:0007669"/>
    <property type="project" value="UniProtKB-KW"/>
</dbReference>
<evidence type="ECO:0000313" key="8">
    <source>
        <dbReference type="Proteomes" id="UP000472265"/>
    </source>
</evidence>
<name>A0A671Y640_SPAAU</name>
<dbReference type="GO" id="GO:0006954">
    <property type="term" value="P:inflammatory response"/>
    <property type="evidence" value="ECO:0007669"/>
    <property type="project" value="UniProtKB-KW"/>
</dbReference>
<evidence type="ECO:0000256" key="2">
    <source>
        <dbReference type="ARBA" id="ARBA00022490"/>
    </source>
</evidence>
<dbReference type="InParanoid" id="A0A671Y640"/>
<sequence length="130" mass="15000">MFTNNRCYSNSSCIFVSLGTPTNIYLLLYSDEHFVDKHQSDLIKRVSNIQPILDELLRQNVIQQESYDKIKTLPTAGEKIRELISGPLKSSGVQGKDIFYEILIENEPRLIQDLKRMDAEVSKSWLHKSL</sequence>
<keyword evidence="5" id="KW-0395">Inflammatory response</keyword>
<dbReference type="GO" id="GO:0042981">
    <property type="term" value="P:regulation of apoptotic process"/>
    <property type="evidence" value="ECO:0007669"/>
    <property type="project" value="InterPro"/>
</dbReference>
<dbReference type="CDD" id="cd08330">
    <property type="entry name" value="CARD_ASC_NALP1"/>
    <property type="match status" value="1"/>
</dbReference>
<dbReference type="PANTHER" id="PTHR46985:SF2">
    <property type="entry name" value="APOPTOSIS-ASSOCIATED SPECK-LIKE PROTEIN CONTAINING A CARD"/>
    <property type="match status" value="1"/>
</dbReference>
<dbReference type="PROSITE" id="PS50209">
    <property type="entry name" value="CARD"/>
    <property type="match status" value="1"/>
</dbReference>
<evidence type="ECO:0000256" key="5">
    <source>
        <dbReference type="ARBA" id="ARBA00023198"/>
    </source>
</evidence>
<evidence type="ECO:0000256" key="3">
    <source>
        <dbReference type="ARBA" id="ARBA00022588"/>
    </source>
</evidence>
<protein>
    <recommendedName>
        <fullName evidence="6">CARD domain-containing protein</fullName>
    </recommendedName>
</protein>
<dbReference type="SUPFAM" id="SSF47986">
    <property type="entry name" value="DEATH domain"/>
    <property type="match status" value="1"/>
</dbReference>
<reference evidence="7" key="2">
    <citation type="submission" date="2025-08" db="UniProtKB">
        <authorList>
            <consortium name="Ensembl"/>
        </authorList>
    </citation>
    <scope>IDENTIFICATION</scope>
</reference>
<dbReference type="Ensembl" id="ENSSAUT00010060806.1">
    <property type="protein sequence ID" value="ENSSAUP00010057918.1"/>
    <property type="gene ID" value="ENSSAUG00010023673.1"/>
</dbReference>
<evidence type="ECO:0000313" key="7">
    <source>
        <dbReference type="Ensembl" id="ENSSAUP00010057918.1"/>
    </source>
</evidence>
<accession>A0A671Y640</accession>
<keyword evidence="4" id="KW-0391">Immunity</keyword>
<dbReference type="GO" id="GO:0005829">
    <property type="term" value="C:cytosol"/>
    <property type="evidence" value="ECO:0007669"/>
    <property type="project" value="UniProtKB-SubCell"/>
</dbReference>
<reference evidence="7" key="3">
    <citation type="submission" date="2025-09" db="UniProtKB">
        <authorList>
            <consortium name="Ensembl"/>
        </authorList>
    </citation>
    <scope>IDENTIFICATION</scope>
</reference>
<dbReference type="InterPro" id="IPR001315">
    <property type="entry name" value="CARD"/>
</dbReference>
<dbReference type="GeneTree" id="ENSGT01020000230697"/>
<evidence type="ECO:0000256" key="1">
    <source>
        <dbReference type="ARBA" id="ARBA00004514"/>
    </source>
</evidence>
<evidence type="ECO:0000256" key="4">
    <source>
        <dbReference type="ARBA" id="ARBA00022859"/>
    </source>
</evidence>
<dbReference type="InterPro" id="IPR051249">
    <property type="entry name" value="NLRP_Inflammasome"/>
</dbReference>
<dbReference type="InterPro" id="IPR033516">
    <property type="entry name" value="CARD8/ASC/NALP1_CARD"/>
</dbReference>
<dbReference type="PANTHER" id="PTHR46985">
    <property type="entry name" value="NACHT, LRR AND PYD DOMAINS-CONTAINING PROTEIN 1"/>
    <property type="match status" value="1"/>
</dbReference>
<reference evidence="7" key="1">
    <citation type="submission" date="2021-04" db="EMBL/GenBank/DDBJ databases">
        <authorList>
            <consortium name="Wellcome Sanger Institute Data Sharing"/>
        </authorList>
    </citation>
    <scope>NUCLEOTIDE SEQUENCE [LARGE SCALE GENOMIC DNA]</scope>
</reference>
<dbReference type="InterPro" id="IPR011029">
    <property type="entry name" value="DEATH-like_dom_sf"/>
</dbReference>
<keyword evidence="3" id="KW-0399">Innate immunity</keyword>
<dbReference type="OMA" id="NNRCYSN"/>
<dbReference type="Pfam" id="PF00619">
    <property type="entry name" value="CARD"/>
    <property type="match status" value="1"/>
</dbReference>
<organism evidence="7 8">
    <name type="scientific">Sparus aurata</name>
    <name type="common">Gilthead sea bream</name>
    <dbReference type="NCBI Taxonomy" id="8175"/>
    <lineage>
        <taxon>Eukaryota</taxon>
        <taxon>Metazoa</taxon>
        <taxon>Chordata</taxon>
        <taxon>Craniata</taxon>
        <taxon>Vertebrata</taxon>
        <taxon>Euteleostomi</taxon>
        <taxon>Actinopterygii</taxon>
        <taxon>Neopterygii</taxon>
        <taxon>Teleostei</taxon>
        <taxon>Neoteleostei</taxon>
        <taxon>Acanthomorphata</taxon>
        <taxon>Eupercaria</taxon>
        <taxon>Spariformes</taxon>
        <taxon>Sparidae</taxon>
        <taxon>Sparus</taxon>
    </lineage>
</organism>
<dbReference type="AlphaFoldDB" id="A0A671Y640"/>
<keyword evidence="8" id="KW-1185">Reference proteome</keyword>